<reference evidence="2" key="1">
    <citation type="journal article" date="2014" name="Front. Microbiol.">
        <title>High frequency of phylogenetically diverse reductive dehalogenase-homologous genes in deep subseafloor sedimentary metagenomes.</title>
        <authorList>
            <person name="Kawai M."/>
            <person name="Futagami T."/>
            <person name="Toyoda A."/>
            <person name="Takaki Y."/>
            <person name="Nishi S."/>
            <person name="Hori S."/>
            <person name="Arai W."/>
            <person name="Tsubouchi T."/>
            <person name="Morono Y."/>
            <person name="Uchiyama I."/>
            <person name="Ito T."/>
            <person name="Fujiyama A."/>
            <person name="Inagaki F."/>
            <person name="Takami H."/>
        </authorList>
    </citation>
    <scope>NUCLEOTIDE SEQUENCE</scope>
    <source>
        <strain evidence="2">Expedition CK06-06</strain>
    </source>
</reference>
<feature type="non-terminal residue" evidence="2">
    <location>
        <position position="187"/>
    </location>
</feature>
<dbReference type="PANTHER" id="PTHR42743:SF11">
    <property type="entry name" value="AMINODEOXYCHORISMATE LYASE"/>
    <property type="match status" value="1"/>
</dbReference>
<dbReference type="InterPro" id="IPR036038">
    <property type="entry name" value="Aminotransferase-like"/>
</dbReference>
<dbReference type="InterPro" id="IPR043131">
    <property type="entry name" value="BCAT-like_N"/>
</dbReference>
<sequence length="187" mass="20233">MEVLIYINGELVPRGEARISPFDRGILYGYGLFETMRSYGGRVFSLDRHLTRLLHSADKIGLDASLDPAALRQAIHRTLEANKLIDARIRLTVTAGEGERGLAPPTSGMLTIMVVAEELVLPPPQAYEDGIRAAVVSVRRNSQSPLSGIKSIGYLDNLLAHYEAVAAGADEAILLNEQGFVAECSTS</sequence>
<evidence type="ECO:0000313" key="2">
    <source>
        <dbReference type="EMBL" id="GAH12163.1"/>
    </source>
</evidence>
<evidence type="ECO:0008006" key="3">
    <source>
        <dbReference type="Google" id="ProtNLM"/>
    </source>
</evidence>
<name>X1EU55_9ZZZZ</name>
<dbReference type="InterPro" id="IPR050571">
    <property type="entry name" value="Class-IV_PLP-Dep_Aminotrnsfr"/>
</dbReference>
<dbReference type="SUPFAM" id="SSF56752">
    <property type="entry name" value="D-aminoacid aminotransferase-like PLP-dependent enzymes"/>
    <property type="match status" value="1"/>
</dbReference>
<organism evidence="2">
    <name type="scientific">marine sediment metagenome</name>
    <dbReference type="NCBI Taxonomy" id="412755"/>
    <lineage>
        <taxon>unclassified sequences</taxon>
        <taxon>metagenomes</taxon>
        <taxon>ecological metagenomes</taxon>
    </lineage>
</organism>
<protein>
    <recommendedName>
        <fullName evidence="3">Aminotransferase class IV</fullName>
    </recommendedName>
</protein>
<dbReference type="Gene3D" id="3.20.10.10">
    <property type="entry name" value="D-amino Acid Aminotransferase, subunit A, domain 2"/>
    <property type="match status" value="1"/>
</dbReference>
<dbReference type="InterPro" id="IPR001544">
    <property type="entry name" value="Aminotrans_IV"/>
</dbReference>
<dbReference type="GO" id="GO:0003824">
    <property type="term" value="F:catalytic activity"/>
    <property type="evidence" value="ECO:0007669"/>
    <property type="project" value="InterPro"/>
</dbReference>
<comment type="caution">
    <text evidence="2">The sequence shown here is derived from an EMBL/GenBank/DDBJ whole genome shotgun (WGS) entry which is preliminary data.</text>
</comment>
<gene>
    <name evidence="2" type="ORF">S01H4_56215</name>
</gene>
<dbReference type="Gene3D" id="3.30.470.10">
    <property type="match status" value="1"/>
</dbReference>
<dbReference type="EMBL" id="BART01032552">
    <property type="protein sequence ID" value="GAH12163.1"/>
    <property type="molecule type" value="Genomic_DNA"/>
</dbReference>
<proteinExistence type="inferred from homology"/>
<comment type="similarity">
    <text evidence="1">Belongs to the class-IV pyridoxal-phosphate-dependent aminotransferase family.</text>
</comment>
<dbReference type="Pfam" id="PF01063">
    <property type="entry name" value="Aminotran_4"/>
    <property type="match status" value="1"/>
</dbReference>
<evidence type="ECO:0000256" key="1">
    <source>
        <dbReference type="ARBA" id="ARBA00009320"/>
    </source>
</evidence>
<dbReference type="InterPro" id="IPR043132">
    <property type="entry name" value="BCAT-like_C"/>
</dbReference>
<dbReference type="AlphaFoldDB" id="X1EU55"/>
<dbReference type="PANTHER" id="PTHR42743">
    <property type="entry name" value="AMINO-ACID AMINOTRANSFERASE"/>
    <property type="match status" value="1"/>
</dbReference>
<dbReference type="GO" id="GO:0046394">
    <property type="term" value="P:carboxylic acid biosynthetic process"/>
    <property type="evidence" value="ECO:0007669"/>
    <property type="project" value="UniProtKB-ARBA"/>
</dbReference>
<accession>X1EU55</accession>